<dbReference type="GO" id="GO:0000502">
    <property type="term" value="C:proteasome complex"/>
    <property type="evidence" value="ECO:0007669"/>
    <property type="project" value="UniProtKB-KW"/>
</dbReference>
<dbReference type="PANTHER" id="PTHR15048">
    <property type="entry name" value="STARCH-BINDING DOMAIN-CONTAINING PROTEIN 1"/>
    <property type="match status" value="1"/>
</dbReference>
<dbReference type="PANTHER" id="PTHR15048:SF0">
    <property type="entry name" value="STARCH-BINDING DOMAIN-CONTAINING PROTEIN 1"/>
    <property type="match status" value="1"/>
</dbReference>
<keyword evidence="4" id="KW-1185">Reference proteome</keyword>
<feature type="region of interest" description="Disordered" evidence="1">
    <location>
        <begin position="1"/>
        <end position="26"/>
    </location>
</feature>
<feature type="region of interest" description="Disordered" evidence="1">
    <location>
        <begin position="206"/>
        <end position="227"/>
    </location>
</feature>
<dbReference type="SMART" id="SM01065">
    <property type="entry name" value="CBM_2"/>
    <property type="match status" value="1"/>
</dbReference>
<dbReference type="PROSITE" id="PS51166">
    <property type="entry name" value="CBM20"/>
    <property type="match status" value="1"/>
</dbReference>
<dbReference type="EMBL" id="BDRX01000039">
    <property type="protein sequence ID" value="GBF93228.1"/>
    <property type="molecule type" value="Genomic_DNA"/>
</dbReference>
<dbReference type="AlphaFoldDB" id="A0A2V0P027"/>
<accession>A0A2V0P027</accession>
<feature type="domain" description="CBM20" evidence="2">
    <location>
        <begin position="49"/>
        <end position="161"/>
    </location>
</feature>
<dbReference type="CDD" id="cd05467">
    <property type="entry name" value="CBM20"/>
    <property type="match status" value="1"/>
</dbReference>
<dbReference type="InterPro" id="IPR013783">
    <property type="entry name" value="Ig-like_fold"/>
</dbReference>
<dbReference type="STRING" id="307507.A0A2V0P027"/>
<dbReference type="Pfam" id="PF00686">
    <property type="entry name" value="CBM_20"/>
    <property type="match status" value="1"/>
</dbReference>
<evidence type="ECO:0000256" key="1">
    <source>
        <dbReference type="SAM" id="MobiDB-lite"/>
    </source>
</evidence>
<gene>
    <name evidence="3" type="ORF">Rsub_05960</name>
</gene>
<evidence type="ECO:0000313" key="4">
    <source>
        <dbReference type="Proteomes" id="UP000247498"/>
    </source>
</evidence>
<dbReference type="GO" id="GO:2001070">
    <property type="term" value="F:starch binding"/>
    <property type="evidence" value="ECO:0007669"/>
    <property type="project" value="InterPro"/>
</dbReference>
<sequence length="265" mass="28431">MAAQARQASLGGRPGSSRPPMRASLASWRAPRTRNAVLAFQAPPKAPAGMANKKIKLSFKLPYRCHFGQDLCIVGSSEDLGNWDPRRGVGMQWSEGDVWQVEFEVSAGPQLELEYKYVVRNPDGGIAAWKPGSNFRVRVGADTGRAAPLPGGVAVRDAWDGSLRDVRIEVLEEGRPARPMTDAEREQMSFRVSLVSALDELSSQIGDAEQLSSSTGDPTSPDVLQADRLVAAATRKAVAMAHALSAAQAQARLTSPVEAGRDEQA</sequence>
<dbReference type="SUPFAM" id="SSF49452">
    <property type="entry name" value="Starch-binding domain-like"/>
    <property type="match status" value="1"/>
</dbReference>
<reference evidence="3 4" key="1">
    <citation type="journal article" date="2018" name="Sci. Rep.">
        <title>Raphidocelis subcapitata (=Pseudokirchneriella subcapitata) provides an insight into genome evolution and environmental adaptations in the Sphaeropleales.</title>
        <authorList>
            <person name="Suzuki S."/>
            <person name="Yamaguchi H."/>
            <person name="Nakajima N."/>
            <person name="Kawachi M."/>
        </authorList>
    </citation>
    <scope>NUCLEOTIDE SEQUENCE [LARGE SCALE GENOMIC DNA]</scope>
    <source>
        <strain evidence="3 4">NIES-35</strain>
    </source>
</reference>
<comment type="caution">
    <text evidence="3">The sequence shown here is derived from an EMBL/GenBank/DDBJ whole genome shotgun (WGS) entry which is preliminary data.</text>
</comment>
<evidence type="ECO:0000259" key="2">
    <source>
        <dbReference type="PROSITE" id="PS51166"/>
    </source>
</evidence>
<dbReference type="Gene3D" id="2.60.40.10">
    <property type="entry name" value="Immunoglobulins"/>
    <property type="match status" value="1"/>
</dbReference>
<dbReference type="InterPro" id="IPR013784">
    <property type="entry name" value="Carb-bd-like_fold"/>
</dbReference>
<protein>
    <submittedName>
        <fullName evidence="3">20S proteasome subunit beta</fullName>
    </submittedName>
</protein>
<dbReference type="Proteomes" id="UP000247498">
    <property type="component" value="Unassembled WGS sequence"/>
</dbReference>
<keyword evidence="3" id="KW-0647">Proteasome</keyword>
<dbReference type="OrthoDB" id="529758at2759"/>
<proteinExistence type="predicted"/>
<dbReference type="GO" id="GO:0016020">
    <property type="term" value="C:membrane"/>
    <property type="evidence" value="ECO:0007669"/>
    <property type="project" value="TreeGrafter"/>
</dbReference>
<name>A0A2V0P027_9CHLO</name>
<evidence type="ECO:0000313" key="3">
    <source>
        <dbReference type="EMBL" id="GBF93228.1"/>
    </source>
</evidence>
<dbReference type="InterPro" id="IPR002044">
    <property type="entry name" value="CBM20"/>
</dbReference>
<organism evidence="3 4">
    <name type="scientific">Raphidocelis subcapitata</name>
    <dbReference type="NCBI Taxonomy" id="307507"/>
    <lineage>
        <taxon>Eukaryota</taxon>
        <taxon>Viridiplantae</taxon>
        <taxon>Chlorophyta</taxon>
        <taxon>core chlorophytes</taxon>
        <taxon>Chlorophyceae</taxon>
        <taxon>CS clade</taxon>
        <taxon>Sphaeropleales</taxon>
        <taxon>Selenastraceae</taxon>
        <taxon>Raphidocelis</taxon>
    </lineage>
</organism>
<feature type="compositionally biased region" description="Polar residues" evidence="1">
    <location>
        <begin position="206"/>
        <end position="218"/>
    </location>
</feature>
<dbReference type="InParanoid" id="A0A2V0P027"/>